<dbReference type="InterPro" id="IPR001534">
    <property type="entry name" value="Transthyretin-like"/>
</dbReference>
<organism evidence="2">
    <name type="scientific">Soboliphyme baturini</name>
    <dbReference type="NCBI Taxonomy" id="241478"/>
    <lineage>
        <taxon>Eukaryota</taxon>
        <taxon>Metazoa</taxon>
        <taxon>Ecdysozoa</taxon>
        <taxon>Nematoda</taxon>
        <taxon>Enoplea</taxon>
        <taxon>Dorylaimia</taxon>
        <taxon>Dioctophymatida</taxon>
        <taxon>Dioctophymatoidea</taxon>
        <taxon>Soboliphymatidae</taxon>
        <taxon>Soboliphyme</taxon>
    </lineage>
</organism>
<protein>
    <submittedName>
        <fullName evidence="2">Transthyretin-like family protein</fullName>
    </submittedName>
</protein>
<reference evidence="2" key="1">
    <citation type="submission" date="2016-06" db="UniProtKB">
        <authorList>
            <consortium name="WormBaseParasite"/>
        </authorList>
    </citation>
    <scope>IDENTIFICATION</scope>
</reference>
<dbReference type="PANTHER" id="PTHR21700:SF12">
    <property type="entry name" value="TRANSTHYRETIN-LIKE FAMILY PROTEIN"/>
    <property type="match status" value="1"/>
</dbReference>
<comment type="similarity">
    <text evidence="1">Belongs to the nematode transthyretin-like family.</text>
</comment>
<sequence>LFTVVSGACAAHKCVYGRGRLVCNKNPAAAASAAVRIWDRDGIGFFSTFDPPDLMAYAKPDANGFFSLRGCGDDFDWLPGVKNNPDPYLEVVHRCNGEEQTMHYDQPVVFLPESMDFSQIILDN</sequence>
<dbReference type="WBParaSite" id="SBAD_0000174201-mRNA-1">
    <property type="protein sequence ID" value="SBAD_0000174201-mRNA-1"/>
    <property type="gene ID" value="SBAD_0000174201"/>
</dbReference>
<name>A0A183IDG5_9BILA</name>
<proteinExistence type="inferred from homology"/>
<dbReference type="Pfam" id="PF01060">
    <property type="entry name" value="TTR-52"/>
    <property type="match status" value="1"/>
</dbReference>
<dbReference type="AlphaFoldDB" id="A0A183IDG5"/>
<evidence type="ECO:0000256" key="1">
    <source>
        <dbReference type="ARBA" id="ARBA00010112"/>
    </source>
</evidence>
<dbReference type="GO" id="GO:0009986">
    <property type="term" value="C:cell surface"/>
    <property type="evidence" value="ECO:0007669"/>
    <property type="project" value="InterPro"/>
</dbReference>
<dbReference type="Gene3D" id="2.60.40.3330">
    <property type="match status" value="1"/>
</dbReference>
<evidence type="ECO:0000313" key="2">
    <source>
        <dbReference type="WBParaSite" id="SBAD_0000174201-mRNA-1"/>
    </source>
</evidence>
<dbReference type="InterPro" id="IPR038479">
    <property type="entry name" value="Transthyretin-like_sf"/>
</dbReference>
<accession>A0A183IDG5</accession>
<dbReference type="PANTHER" id="PTHR21700">
    <property type="entry name" value="TRANSTHYRETIN-LIKE FAMILY PROTEIN-RELATED"/>
    <property type="match status" value="1"/>
</dbReference>